<organism evidence="1 2">
    <name type="scientific">Aspergillus calidoustus</name>
    <dbReference type="NCBI Taxonomy" id="454130"/>
    <lineage>
        <taxon>Eukaryota</taxon>
        <taxon>Fungi</taxon>
        <taxon>Dikarya</taxon>
        <taxon>Ascomycota</taxon>
        <taxon>Pezizomycotina</taxon>
        <taxon>Eurotiomycetes</taxon>
        <taxon>Eurotiomycetidae</taxon>
        <taxon>Eurotiales</taxon>
        <taxon>Aspergillaceae</taxon>
        <taxon>Aspergillus</taxon>
        <taxon>Aspergillus subgen. Nidulantes</taxon>
    </lineage>
</organism>
<evidence type="ECO:0000313" key="1">
    <source>
        <dbReference type="EMBL" id="CEN62575.1"/>
    </source>
</evidence>
<name>A0A0U5GTP5_ASPCI</name>
<dbReference type="EMBL" id="CDMC01000007">
    <property type="protein sequence ID" value="CEN62575.1"/>
    <property type="molecule type" value="Genomic_DNA"/>
</dbReference>
<gene>
    <name evidence="1" type="ORF">ASPCAL09208</name>
</gene>
<keyword evidence="2" id="KW-1185">Reference proteome</keyword>
<dbReference type="Proteomes" id="UP000054771">
    <property type="component" value="Unassembled WGS sequence"/>
</dbReference>
<proteinExistence type="predicted"/>
<accession>A0A0U5GTP5</accession>
<sequence length="90" mass="9773">MVLGIKHFCCQSWAYHAMGAGFAQTLTQQTPSKKRNGMTSVFRAAIASTLGTSAESCAITNLTLVIQFFEAGGVIWHLDTASIFRSSRML</sequence>
<protein>
    <submittedName>
        <fullName evidence="1">Uncharacterized protein</fullName>
    </submittedName>
</protein>
<dbReference type="AlphaFoldDB" id="A0A0U5GTP5"/>
<evidence type="ECO:0000313" key="2">
    <source>
        <dbReference type="Proteomes" id="UP000054771"/>
    </source>
</evidence>
<reference evidence="2" key="1">
    <citation type="journal article" date="2016" name="Genome Announc.">
        <title>Draft genome sequences of fungus Aspergillus calidoustus.</title>
        <authorList>
            <person name="Horn F."/>
            <person name="Linde J."/>
            <person name="Mattern D.J."/>
            <person name="Walther G."/>
            <person name="Guthke R."/>
            <person name="Scherlach K."/>
            <person name="Martin K."/>
            <person name="Brakhage A.A."/>
            <person name="Petzke L."/>
            <person name="Valiante V."/>
        </authorList>
    </citation>
    <scope>NUCLEOTIDE SEQUENCE [LARGE SCALE GENOMIC DNA]</scope>
    <source>
        <strain evidence="2">SF006504</strain>
    </source>
</reference>